<keyword evidence="1" id="KW-1133">Transmembrane helix</keyword>
<dbReference type="Proteomes" id="UP001054945">
    <property type="component" value="Unassembled WGS sequence"/>
</dbReference>
<protein>
    <submittedName>
        <fullName evidence="2">Uncharacterized protein</fullName>
    </submittedName>
</protein>
<dbReference type="EMBL" id="BPLR01013994">
    <property type="protein sequence ID" value="GIY65464.1"/>
    <property type="molecule type" value="Genomic_DNA"/>
</dbReference>
<name>A0AAV4V715_CAEEX</name>
<comment type="caution">
    <text evidence="2">The sequence shown here is derived from an EMBL/GenBank/DDBJ whole genome shotgun (WGS) entry which is preliminary data.</text>
</comment>
<feature type="transmembrane region" description="Helical" evidence="1">
    <location>
        <begin position="31"/>
        <end position="55"/>
    </location>
</feature>
<sequence>MNIVLIFSVLHWSFCTIEKNEYSCSYFVYLPIFLDIIELFAHFFCTSLFLLAIGLRMMERHPELSEDFQSFCTIEKKIAAALHHSMVPIFRIRENLKIHIRSLIANARRKIFRRKFPCHKKKT</sequence>
<keyword evidence="3" id="KW-1185">Reference proteome</keyword>
<keyword evidence="1" id="KW-0812">Transmembrane</keyword>
<dbReference type="AlphaFoldDB" id="A0AAV4V715"/>
<keyword evidence="1" id="KW-0472">Membrane</keyword>
<evidence type="ECO:0000256" key="1">
    <source>
        <dbReference type="SAM" id="Phobius"/>
    </source>
</evidence>
<reference evidence="2 3" key="1">
    <citation type="submission" date="2021-06" db="EMBL/GenBank/DDBJ databases">
        <title>Caerostris extrusa draft genome.</title>
        <authorList>
            <person name="Kono N."/>
            <person name="Arakawa K."/>
        </authorList>
    </citation>
    <scope>NUCLEOTIDE SEQUENCE [LARGE SCALE GENOMIC DNA]</scope>
</reference>
<proteinExistence type="predicted"/>
<accession>A0AAV4V715</accession>
<gene>
    <name evidence="2" type="ORF">CEXT_811231</name>
</gene>
<evidence type="ECO:0000313" key="3">
    <source>
        <dbReference type="Proteomes" id="UP001054945"/>
    </source>
</evidence>
<organism evidence="2 3">
    <name type="scientific">Caerostris extrusa</name>
    <name type="common">Bark spider</name>
    <name type="synonym">Caerostris bankana</name>
    <dbReference type="NCBI Taxonomy" id="172846"/>
    <lineage>
        <taxon>Eukaryota</taxon>
        <taxon>Metazoa</taxon>
        <taxon>Ecdysozoa</taxon>
        <taxon>Arthropoda</taxon>
        <taxon>Chelicerata</taxon>
        <taxon>Arachnida</taxon>
        <taxon>Araneae</taxon>
        <taxon>Araneomorphae</taxon>
        <taxon>Entelegynae</taxon>
        <taxon>Araneoidea</taxon>
        <taxon>Araneidae</taxon>
        <taxon>Caerostris</taxon>
    </lineage>
</organism>
<evidence type="ECO:0000313" key="2">
    <source>
        <dbReference type="EMBL" id="GIY65464.1"/>
    </source>
</evidence>